<dbReference type="Proteomes" id="UP000028006">
    <property type="component" value="Unassembled WGS sequence"/>
</dbReference>
<evidence type="ECO:0000313" key="3">
    <source>
        <dbReference type="EMBL" id="KEQ15913.1"/>
    </source>
</evidence>
<gene>
    <name evidence="3" type="ORF">GZ77_05245</name>
</gene>
<protein>
    <recommendedName>
        <fullName evidence="2">CRISPR type III-associated protein domain-containing protein</fullName>
    </recommendedName>
</protein>
<accession>A0A081NBU0</accession>
<dbReference type="PANTHER" id="PTHR36700:SF1">
    <property type="entry name" value="CRISPR SYSTEM CMR SUBUNIT CMR4"/>
    <property type="match status" value="1"/>
</dbReference>
<sequence>MTTETAFFTLMAETSIHAGGSEAEGAVDLPIQRERHTGWPCIFGSGVKGAMRAKAGNLPDIDLKTVFGPDPKDNNSSDHAGSLLVSDARLLFLPVRSLTGHYRWVCCPALLKRLERDLQRAGREGFSFNIELNDSEVLIGKKSSAERLYLEEYAFEVKGSVDETVLAGLQQLLGEEYHKDLQNKLAIVSDDNFMHLCQAALPVNAHIAIESKTKTVRDGALWYEESLAPDTVMYMTLVAQKGRSGQMTAQGVMSEITEQLFREPYLQVGGNETTGMGWFKVSRVAEVV</sequence>
<dbReference type="NCBIfam" id="TIGR02580">
    <property type="entry name" value="cas_RAMP_Cmr4"/>
    <property type="match status" value="1"/>
</dbReference>
<reference evidence="3 4" key="1">
    <citation type="submission" date="2014-06" db="EMBL/GenBank/DDBJ databases">
        <title>Whole Genome Sequences of Three Symbiotic Endozoicomonas Bacteria.</title>
        <authorList>
            <person name="Neave M.J."/>
            <person name="Apprill A."/>
            <person name="Voolstra C.R."/>
        </authorList>
    </citation>
    <scope>NUCLEOTIDE SEQUENCE [LARGE SCALE GENOMIC DNA]</scope>
    <source>
        <strain evidence="3 4">LMG 24815</strain>
    </source>
</reference>
<name>A0A081NBU0_9GAMM</name>
<keyword evidence="4" id="KW-1185">Reference proteome</keyword>
<dbReference type="InterPro" id="IPR013410">
    <property type="entry name" value="CRISPR-assoc_RAMP_Cmr4"/>
</dbReference>
<proteinExistence type="predicted"/>
<evidence type="ECO:0000259" key="2">
    <source>
        <dbReference type="Pfam" id="PF03787"/>
    </source>
</evidence>
<dbReference type="Pfam" id="PF03787">
    <property type="entry name" value="RAMPs"/>
    <property type="match status" value="1"/>
</dbReference>
<evidence type="ECO:0000256" key="1">
    <source>
        <dbReference type="ARBA" id="ARBA00023118"/>
    </source>
</evidence>
<evidence type="ECO:0000313" key="4">
    <source>
        <dbReference type="Proteomes" id="UP000028006"/>
    </source>
</evidence>
<dbReference type="RefSeq" id="WP_034873179.1">
    <property type="nucleotide sequence ID" value="NZ_JOKG01000001.1"/>
</dbReference>
<dbReference type="eggNOG" id="COG1336">
    <property type="taxonomic scope" value="Bacteria"/>
</dbReference>
<feature type="domain" description="CRISPR type III-associated protein" evidence="2">
    <location>
        <begin position="10"/>
        <end position="280"/>
    </location>
</feature>
<dbReference type="AlphaFoldDB" id="A0A081NBU0"/>
<dbReference type="EMBL" id="JOKG01000001">
    <property type="protein sequence ID" value="KEQ15913.1"/>
    <property type="molecule type" value="Genomic_DNA"/>
</dbReference>
<comment type="caution">
    <text evidence="3">The sequence shown here is derived from an EMBL/GenBank/DDBJ whole genome shotgun (WGS) entry which is preliminary data.</text>
</comment>
<keyword evidence="1" id="KW-0051">Antiviral defense</keyword>
<dbReference type="PANTHER" id="PTHR36700">
    <property type="entry name" value="CRISPR SYSTEM CMR SUBUNIT CMR4"/>
    <property type="match status" value="1"/>
</dbReference>
<organism evidence="3 4">
    <name type="scientific">Endozoicomonas montiporae</name>
    <dbReference type="NCBI Taxonomy" id="1027273"/>
    <lineage>
        <taxon>Bacteria</taxon>
        <taxon>Pseudomonadati</taxon>
        <taxon>Pseudomonadota</taxon>
        <taxon>Gammaproteobacteria</taxon>
        <taxon>Oceanospirillales</taxon>
        <taxon>Endozoicomonadaceae</taxon>
        <taxon>Endozoicomonas</taxon>
    </lineage>
</organism>
<dbReference type="GO" id="GO:0051607">
    <property type="term" value="P:defense response to virus"/>
    <property type="evidence" value="ECO:0007669"/>
    <property type="project" value="UniProtKB-KW"/>
</dbReference>
<dbReference type="InterPro" id="IPR005537">
    <property type="entry name" value="RAMP_III_fam"/>
</dbReference>